<gene>
    <name evidence="2" type="ORF">KTT_25360</name>
</gene>
<dbReference type="RefSeq" id="WP_126580274.1">
    <property type="nucleotide sequence ID" value="NZ_BIFR01000001.1"/>
</dbReference>
<dbReference type="AlphaFoldDB" id="A0A402A0K0"/>
<evidence type="ECO:0000256" key="1">
    <source>
        <dbReference type="SAM" id="Phobius"/>
    </source>
</evidence>
<protein>
    <submittedName>
        <fullName evidence="2">ABC transporter permease</fullName>
    </submittedName>
</protein>
<reference evidence="3" key="1">
    <citation type="submission" date="2018-12" db="EMBL/GenBank/DDBJ databases">
        <title>Tengunoibacter tsumagoiensis gen. nov., sp. nov., Dictyobacter kobayashii sp. nov., D. alpinus sp. nov., and D. joshuensis sp. nov. and description of Dictyobacteraceae fam. nov. within the order Ktedonobacterales isolated from Tengu-no-mugimeshi.</title>
        <authorList>
            <person name="Wang C.M."/>
            <person name="Zheng Y."/>
            <person name="Sakai Y."/>
            <person name="Toyoda A."/>
            <person name="Minakuchi Y."/>
            <person name="Abe K."/>
            <person name="Yokota A."/>
            <person name="Yabe S."/>
        </authorList>
    </citation>
    <scope>NUCLEOTIDE SEQUENCE [LARGE SCALE GENOMIC DNA]</scope>
    <source>
        <strain evidence="3">Uno3</strain>
    </source>
</reference>
<dbReference type="Pfam" id="PF06182">
    <property type="entry name" value="ABC2_membrane_6"/>
    <property type="match status" value="1"/>
</dbReference>
<feature type="transmembrane region" description="Helical" evidence="1">
    <location>
        <begin position="21"/>
        <end position="47"/>
    </location>
</feature>
<dbReference type="Proteomes" id="UP000287352">
    <property type="component" value="Unassembled WGS sequence"/>
</dbReference>
<evidence type="ECO:0000313" key="2">
    <source>
        <dbReference type="EMBL" id="GCE12677.1"/>
    </source>
</evidence>
<dbReference type="PANTHER" id="PTHR36832">
    <property type="entry name" value="SLR1174 PROTEIN-RELATED"/>
    <property type="match status" value="1"/>
</dbReference>
<feature type="transmembrane region" description="Helical" evidence="1">
    <location>
        <begin position="139"/>
        <end position="163"/>
    </location>
</feature>
<dbReference type="InterPro" id="IPR010390">
    <property type="entry name" value="ABC-2_transporter-like"/>
</dbReference>
<feature type="transmembrane region" description="Helical" evidence="1">
    <location>
        <begin position="59"/>
        <end position="78"/>
    </location>
</feature>
<proteinExistence type="predicted"/>
<evidence type="ECO:0000313" key="3">
    <source>
        <dbReference type="Proteomes" id="UP000287352"/>
    </source>
</evidence>
<accession>A0A402A0K0</accession>
<feature type="transmembrane region" description="Helical" evidence="1">
    <location>
        <begin position="214"/>
        <end position="232"/>
    </location>
</feature>
<dbReference type="OrthoDB" id="8582979at2"/>
<organism evidence="2 3">
    <name type="scientific">Tengunoibacter tsumagoiensis</name>
    <dbReference type="NCBI Taxonomy" id="2014871"/>
    <lineage>
        <taxon>Bacteria</taxon>
        <taxon>Bacillati</taxon>
        <taxon>Chloroflexota</taxon>
        <taxon>Ktedonobacteria</taxon>
        <taxon>Ktedonobacterales</taxon>
        <taxon>Dictyobacteraceae</taxon>
        <taxon>Tengunoibacter</taxon>
    </lineage>
</organism>
<keyword evidence="1" id="KW-1133">Transmembrane helix</keyword>
<keyword evidence="1" id="KW-0472">Membrane</keyword>
<keyword evidence="3" id="KW-1185">Reference proteome</keyword>
<feature type="transmembrane region" description="Helical" evidence="1">
    <location>
        <begin position="239"/>
        <end position="260"/>
    </location>
</feature>
<dbReference type="EMBL" id="BIFR01000001">
    <property type="protein sequence ID" value="GCE12677.1"/>
    <property type="molecule type" value="Genomic_DNA"/>
</dbReference>
<keyword evidence="1" id="KW-0812">Transmembrane</keyword>
<sequence length="264" mass="30480">MWRFYVALAQTAFRRQLIYRWANLAGICTNIFFVLLFSYILIALYQVRPVVAGYNLQDMVRYTWLVQAMIMVVVPFNWNELMLTIRSGEVVSDLSKPCDFYGYWFSREVGRSLYYLLFRSIPIYLVGMVLFKLGLPDSWFFWLAYAFSFSIGTMLGIAYRFLFNLAAFWLVEARAMITLATTVSLFFTGSYIPIPLLSPPFQAIVGWLPFNGLMNLPVEIFLGKIVGFALLFELGRQLLWLVILMVFARWLTGLATQRVVSQGG</sequence>
<comment type="caution">
    <text evidence="2">The sequence shown here is derived from an EMBL/GenBank/DDBJ whole genome shotgun (WGS) entry which is preliminary data.</text>
</comment>
<feature type="transmembrane region" description="Helical" evidence="1">
    <location>
        <begin position="113"/>
        <end position="133"/>
    </location>
</feature>
<feature type="transmembrane region" description="Helical" evidence="1">
    <location>
        <begin position="175"/>
        <end position="194"/>
    </location>
</feature>
<dbReference type="PANTHER" id="PTHR36832:SF2">
    <property type="entry name" value="INTEGRAL MEMBRANE PROTEIN"/>
    <property type="match status" value="1"/>
</dbReference>
<name>A0A402A0K0_9CHLR</name>